<dbReference type="EMBL" id="VORO01000017">
    <property type="protein sequence ID" value="TXD88118.1"/>
    <property type="molecule type" value="Genomic_DNA"/>
</dbReference>
<evidence type="ECO:0000313" key="3">
    <source>
        <dbReference type="EMBL" id="TXD88118.1"/>
    </source>
</evidence>
<dbReference type="GO" id="GO:0016491">
    <property type="term" value="F:oxidoreductase activity"/>
    <property type="evidence" value="ECO:0007669"/>
    <property type="project" value="InterPro"/>
</dbReference>
<dbReference type="CDD" id="cd02966">
    <property type="entry name" value="TlpA_like_family"/>
    <property type="match status" value="1"/>
</dbReference>
<organism evidence="3 4">
    <name type="scientific">Subsaximicrobium wynnwilliamsii</name>
    <dbReference type="NCBI Taxonomy" id="291179"/>
    <lineage>
        <taxon>Bacteria</taxon>
        <taxon>Pseudomonadati</taxon>
        <taxon>Bacteroidota</taxon>
        <taxon>Flavobacteriia</taxon>
        <taxon>Flavobacteriales</taxon>
        <taxon>Flavobacteriaceae</taxon>
        <taxon>Subsaximicrobium</taxon>
    </lineage>
</organism>
<sequence length="156" mass="17885">MFSSEGFAQDKQLWARSYINKKAPALKLDKWLTEKPDTEGKFIMLDFWATWCGPCKREIPQMNAYSEKFKESLVVIGISAETEEKVKRMTTPKINYYSALDTSKIMNTVYGIQGIPHVVLIDPEGFVRWEGFPTLANHKLTAGVISKIIKDYKTKQ</sequence>
<keyword evidence="1" id="KW-0676">Redox-active center</keyword>
<dbReference type="PANTHER" id="PTHR42852:SF18">
    <property type="entry name" value="CHROMOSOME UNDETERMINED SCAFFOLD_47, WHOLE GENOME SHOTGUN SEQUENCE"/>
    <property type="match status" value="1"/>
</dbReference>
<gene>
    <name evidence="3" type="ORF">ESY86_14585</name>
</gene>
<reference evidence="3 4" key="1">
    <citation type="submission" date="2019-08" db="EMBL/GenBank/DDBJ databases">
        <title>Genomes of Subsaximicrobium wynnwilliamsii strains.</title>
        <authorList>
            <person name="Bowman J.P."/>
        </authorList>
    </citation>
    <scope>NUCLEOTIDE SEQUENCE [LARGE SCALE GENOMIC DNA]</scope>
    <source>
        <strain evidence="3 4">2-80-2</strain>
    </source>
</reference>
<dbReference type="GO" id="GO:0016209">
    <property type="term" value="F:antioxidant activity"/>
    <property type="evidence" value="ECO:0007669"/>
    <property type="project" value="InterPro"/>
</dbReference>
<name>A0A5C6ZDN7_9FLAO</name>
<dbReference type="InterPro" id="IPR000866">
    <property type="entry name" value="AhpC/TSA"/>
</dbReference>
<evidence type="ECO:0000256" key="1">
    <source>
        <dbReference type="ARBA" id="ARBA00023284"/>
    </source>
</evidence>
<dbReference type="InterPro" id="IPR050553">
    <property type="entry name" value="Thioredoxin_ResA/DsbE_sf"/>
</dbReference>
<dbReference type="SUPFAM" id="SSF52833">
    <property type="entry name" value="Thioredoxin-like"/>
    <property type="match status" value="1"/>
</dbReference>
<dbReference type="InterPro" id="IPR017937">
    <property type="entry name" value="Thioredoxin_CS"/>
</dbReference>
<dbReference type="AlphaFoldDB" id="A0A5C6ZDN7"/>
<evidence type="ECO:0000313" key="4">
    <source>
        <dbReference type="Proteomes" id="UP000321578"/>
    </source>
</evidence>
<comment type="caution">
    <text evidence="3">The sequence shown here is derived from an EMBL/GenBank/DDBJ whole genome shotgun (WGS) entry which is preliminary data.</text>
</comment>
<dbReference type="PROSITE" id="PS51352">
    <property type="entry name" value="THIOREDOXIN_2"/>
    <property type="match status" value="1"/>
</dbReference>
<dbReference type="Pfam" id="PF00578">
    <property type="entry name" value="AhpC-TSA"/>
    <property type="match status" value="1"/>
</dbReference>
<dbReference type="Proteomes" id="UP000321578">
    <property type="component" value="Unassembled WGS sequence"/>
</dbReference>
<protein>
    <submittedName>
        <fullName evidence="3">TlpA family protein disulfide reductase</fullName>
    </submittedName>
</protein>
<dbReference type="PROSITE" id="PS00194">
    <property type="entry name" value="THIOREDOXIN_1"/>
    <property type="match status" value="1"/>
</dbReference>
<accession>A0A5C6ZDN7</accession>
<dbReference type="InterPro" id="IPR036249">
    <property type="entry name" value="Thioredoxin-like_sf"/>
</dbReference>
<dbReference type="OrthoDB" id="1069091at2"/>
<evidence type="ECO:0000259" key="2">
    <source>
        <dbReference type="PROSITE" id="PS51352"/>
    </source>
</evidence>
<dbReference type="Gene3D" id="3.40.30.10">
    <property type="entry name" value="Glutaredoxin"/>
    <property type="match status" value="1"/>
</dbReference>
<proteinExistence type="predicted"/>
<dbReference type="PANTHER" id="PTHR42852">
    <property type="entry name" value="THIOL:DISULFIDE INTERCHANGE PROTEIN DSBE"/>
    <property type="match status" value="1"/>
</dbReference>
<feature type="domain" description="Thioredoxin" evidence="2">
    <location>
        <begin position="17"/>
        <end position="150"/>
    </location>
</feature>
<keyword evidence="4" id="KW-1185">Reference proteome</keyword>
<dbReference type="InterPro" id="IPR013766">
    <property type="entry name" value="Thioredoxin_domain"/>
</dbReference>